<evidence type="ECO:0000256" key="6">
    <source>
        <dbReference type="ARBA" id="ARBA00022692"/>
    </source>
</evidence>
<feature type="transmembrane region" description="Helical" evidence="10">
    <location>
        <begin position="37"/>
        <end position="56"/>
    </location>
</feature>
<keyword evidence="4" id="KW-0328">Glycosyltransferase</keyword>
<evidence type="ECO:0000313" key="12">
    <source>
        <dbReference type="EMBL" id="GHH74973.1"/>
    </source>
</evidence>
<evidence type="ECO:0000259" key="11">
    <source>
        <dbReference type="Pfam" id="PF13231"/>
    </source>
</evidence>
<evidence type="ECO:0000256" key="7">
    <source>
        <dbReference type="ARBA" id="ARBA00022824"/>
    </source>
</evidence>
<proteinExistence type="predicted"/>
<comment type="subcellular location">
    <subcellularLocation>
        <location evidence="1">Endoplasmic reticulum membrane</location>
        <topology evidence="1">Multi-pass membrane protein</topology>
    </subcellularLocation>
</comment>
<dbReference type="RefSeq" id="WP_373316949.1">
    <property type="nucleotide sequence ID" value="NZ_BNCD01000004.1"/>
</dbReference>
<dbReference type="Proteomes" id="UP000603708">
    <property type="component" value="Unassembled WGS sequence"/>
</dbReference>
<evidence type="ECO:0000256" key="8">
    <source>
        <dbReference type="ARBA" id="ARBA00022989"/>
    </source>
</evidence>
<accession>A0A919FZT5</accession>
<dbReference type="PANTHER" id="PTHR12468">
    <property type="entry name" value="GPI MANNOSYLTRANSFERASE 2"/>
    <property type="match status" value="1"/>
</dbReference>
<keyword evidence="13" id="KW-1185">Reference proteome</keyword>
<evidence type="ECO:0000256" key="10">
    <source>
        <dbReference type="SAM" id="Phobius"/>
    </source>
</evidence>
<evidence type="ECO:0000256" key="2">
    <source>
        <dbReference type="ARBA" id="ARBA00004687"/>
    </source>
</evidence>
<protein>
    <submittedName>
        <fullName evidence="12">Membrane protein</fullName>
    </submittedName>
</protein>
<feature type="transmembrane region" description="Helical" evidence="10">
    <location>
        <begin position="321"/>
        <end position="339"/>
    </location>
</feature>
<dbReference type="GO" id="GO:0004376">
    <property type="term" value="F:GPI mannosyltransferase activity"/>
    <property type="evidence" value="ECO:0007669"/>
    <property type="project" value="InterPro"/>
</dbReference>
<feature type="domain" description="Glycosyltransferase RgtA/B/C/D-like" evidence="11">
    <location>
        <begin position="102"/>
        <end position="231"/>
    </location>
</feature>
<evidence type="ECO:0000256" key="5">
    <source>
        <dbReference type="ARBA" id="ARBA00022679"/>
    </source>
</evidence>
<dbReference type="InterPro" id="IPR038731">
    <property type="entry name" value="RgtA/B/C-like"/>
</dbReference>
<feature type="transmembrane region" description="Helical" evidence="10">
    <location>
        <begin position="232"/>
        <end position="251"/>
    </location>
</feature>
<keyword evidence="5" id="KW-0808">Transferase</keyword>
<feature type="transmembrane region" description="Helical" evidence="10">
    <location>
        <begin position="192"/>
        <end position="220"/>
    </location>
</feature>
<feature type="transmembrane region" description="Helical" evidence="10">
    <location>
        <begin position="345"/>
        <end position="363"/>
    </location>
</feature>
<keyword evidence="8 10" id="KW-1133">Transmembrane helix</keyword>
<comment type="caution">
    <text evidence="12">The sequence shown here is derived from an EMBL/GenBank/DDBJ whole genome shotgun (WGS) entry which is preliminary data.</text>
</comment>
<keyword evidence="7" id="KW-0256">Endoplasmic reticulum</keyword>
<dbReference type="AlphaFoldDB" id="A0A919FZT5"/>
<feature type="transmembrane region" description="Helical" evidence="10">
    <location>
        <begin position="370"/>
        <end position="387"/>
    </location>
</feature>
<feature type="transmembrane region" description="Helical" evidence="10">
    <location>
        <begin position="288"/>
        <end position="309"/>
    </location>
</feature>
<evidence type="ECO:0000256" key="4">
    <source>
        <dbReference type="ARBA" id="ARBA00022676"/>
    </source>
</evidence>
<feature type="transmembrane region" description="Helical" evidence="10">
    <location>
        <begin position="149"/>
        <end position="172"/>
    </location>
</feature>
<keyword evidence="6 10" id="KW-0812">Transmembrane</keyword>
<reference evidence="12" key="2">
    <citation type="submission" date="2020-09" db="EMBL/GenBank/DDBJ databases">
        <authorList>
            <person name="Sun Q."/>
            <person name="Ohkuma M."/>
        </authorList>
    </citation>
    <scope>NUCLEOTIDE SEQUENCE</scope>
    <source>
        <strain evidence="12">JCM 5069</strain>
    </source>
</reference>
<keyword evidence="3" id="KW-0337">GPI-anchor biosynthesis</keyword>
<sequence length="393" mass="41426">MAELDHRTPSPRAAVPRRAGRLPARAADALRHAAPALLGYAAVRALGVLLLALWSAPAGKSAHQLLSGRWDSLWYMRVAAYGYGWRVRLPDGTVHTDLAFFPLLPWLERLGAAVSPLPYADAGLLTSWSASLAAAWGVFAVADRLYGRRAAVCAALLWAVLPVGVVQSMAYSESLFTALAAWSLYAALTRRWVTAGALACLAGLTRPVGMAVAAAVWAAAWCSGRERWSWRAVLGALLAPLGAAGYVLWVGRRTGGGLGGYLDVQGQWGNGFDGGLAFARFAAARLTGFPSVFAGLGLLVGVALVVWLYVRCVRERQPLPLLVYSGVVVALALGAESYFGSKPRLLMPAFPLLLPLAVALARLRTPRSALVLGCAAVGSAVYGAFWLNGSGPP</sequence>
<keyword evidence="9 10" id="KW-0472">Membrane</keyword>
<gene>
    <name evidence="12" type="ORF">GCM10018793_17140</name>
</gene>
<evidence type="ECO:0000256" key="3">
    <source>
        <dbReference type="ARBA" id="ARBA00022502"/>
    </source>
</evidence>
<dbReference type="InterPro" id="IPR007315">
    <property type="entry name" value="PIG-V/Gpi18"/>
</dbReference>
<dbReference type="GO" id="GO:0006506">
    <property type="term" value="P:GPI anchor biosynthetic process"/>
    <property type="evidence" value="ECO:0007669"/>
    <property type="project" value="UniProtKB-KW"/>
</dbReference>
<feature type="transmembrane region" description="Helical" evidence="10">
    <location>
        <begin position="122"/>
        <end position="142"/>
    </location>
</feature>
<organism evidence="12 13">
    <name type="scientific">Streptomyces sulfonofaciens</name>
    <dbReference type="NCBI Taxonomy" id="68272"/>
    <lineage>
        <taxon>Bacteria</taxon>
        <taxon>Bacillati</taxon>
        <taxon>Actinomycetota</taxon>
        <taxon>Actinomycetes</taxon>
        <taxon>Kitasatosporales</taxon>
        <taxon>Streptomycetaceae</taxon>
        <taxon>Streptomyces</taxon>
    </lineage>
</organism>
<reference evidence="12" key="1">
    <citation type="journal article" date="2014" name="Int. J. Syst. Evol. Microbiol.">
        <title>Complete genome sequence of Corynebacterium casei LMG S-19264T (=DSM 44701T), isolated from a smear-ripened cheese.</title>
        <authorList>
            <consortium name="US DOE Joint Genome Institute (JGI-PGF)"/>
            <person name="Walter F."/>
            <person name="Albersmeier A."/>
            <person name="Kalinowski J."/>
            <person name="Ruckert C."/>
        </authorList>
    </citation>
    <scope>NUCLEOTIDE SEQUENCE</scope>
    <source>
        <strain evidence="12">JCM 5069</strain>
    </source>
</reference>
<name>A0A919FZT5_9ACTN</name>
<dbReference type="GO" id="GO:0000009">
    <property type="term" value="F:alpha-1,6-mannosyltransferase activity"/>
    <property type="evidence" value="ECO:0007669"/>
    <property type="project" value="InterPro"/>
</dbReference>
<evidence type="ECO:0000313" key="13">
    <source>
        <dbReference type="Proteomes" id="UP000603708"/>
    </source>
</evidence>
<evidence type="ECO:0000256" key="9">
    <source>
        <dbReference type="ARBA" id="ARBA00023136"/>
    </source>
</evidence>
<comment type="pathway">
    <text evidence="2">Glycolipid biosynthesis; glycosylphosphatidylinositol-anchor biosynthesis.</text>
</comment>
<dbReference type="EMBL" id="BNCD01000004">
    <property type="protein sequence ID" value="GHH74973.1"/>
    <property type="molecule type" value="Genomic_DNA"/>
</dbReference>
<evidence type="ECO:0000256" key="1">
    <source>
        <dbReference type="ARBA" id="ARBA00004477"/>
    </source>
</evidence>
<dbReference type="Pfam" id="PF13231">
    <property type="entry name" value="PMT_2"/>
    <property type="match status" value="1"/>
</dbReference>
<dbReference type="PANTHER" id="PTHR12468:SF2">
    <property type="entry name" value="GPI MANNOSYLTRANSFERASE 2"/>
    <property type="match status" value="1"/>
</dbReference>
<dbReference type="GO" id="GO:0016020">
    <property type="term" value="C:membrane"/>
    <property type="evidence" value="ECO:0007669"/>
    <property type="project" value="GOC"/>
</dbReference>